<evidence type="ECO:0000313" key="2">
    <source>
        <dbReference type="EMBL" id="MBY79145.1"/>
    </source>
</evidence>
<accession>A0A2S2QN16</accession>
<sequence>MGSDIEMFYCTTRLSQWQLGRLPSAQYLLRSIVSTFKVFEKPQVSAVGQLTSRNVPLCPHTRSYATPVRLSRTILYDDVTGNRSQNQPERIRREDRCCDRTRPEQGRGASHQQRAQSFKCDAVISHRRPNAAGSDG</sequence>
<organism evidence="2">
    <name type="scientific">Sipha flava</name>
    <name type="common">yellow sugarcane aphid</name>
    <dbReference type="NCBI Taxonomy" id="143950"/>
    <lineage>
        <taxon>Eukaryota</taxon>
        <taxon>Metazoa</taxon>
        <taxon>Ecdysozoa</taxon>
        <taxon>Arthropoda</taxon>
        <taxon>Hexapoda</taxon>
        <taxon>Insecta</taxon>
        <taxon>Pterygota</taxon>
        <taxon>Neoptera</taxon>
        <taxon>Paraneoptera</taxon>
        <taxon>Hemiptera</taxon>
        <taxon>Sternorrhyncha</taxon>
        <taxon>Aphidomorpha</taxon>
        <taxon>Aphidoidea</taxon>
        <taxon>Aphididae</taxon>
        <taxon>Sipha</taxon>
    </lineage>
</organism>
<name>A0A2S2QN16_9HEMI</name>
<proteinExistence type="predicted"/>
<feature type="compositionally biased region" description="Basic and acidic residues" evidence="1">
    <location>
        <begin position="89"/>
        <end position="105"/>
    </location>
</feature>
<dbReference type="EMBL" id="GGMS01009942">
    <property type="protein sequence ID" value="MBY79145.1"/>
    <property type="molecule type" value="Transcribed_RNA"/>
</dbReference>
<dbReference type="AlphaFoldDB" id="A0A2S2QN16"/>
<feature type="region of interest" description="Disordered" evidence="1">
    <location>
        <begin position="79"/>
        <end position="136"/>
    </location>
</feature>
<evidence type="ECO:0000256" key="1">
    <source>
        <dbReference type="SAM" id="MobiDB-lite"/>
    </source>
</evidence>
<reference evidence="2" key="1">
    <citation type="submission" date="2018-04" db="EMBL/GenBank/DDBJ databases">
        <title>Transcriptome assembly of Sipha flava.</title>
        <authorList>
            <person name="Scully E.D."/>
            <person name="Geib S.M."/>
            <person name="Palmer N.A."/>
            <person name="Koch K."/>
            <person name="Bradshaw J."/>
            <person name="Heng-Moss T."/>
            <person name="Sarath G."/>
        </authorList>
    </citation>
    <scope>NUCLEOTIDE SEQUENCE</scope>
</reference>
<protein>
    <submittedName>
        <fullName evidence="2">Uncharacterized protein</fullName>
    </submittedName>
</protein>
<gene>
    <name evidence="2" type="ORF">g.14888</name>
</gene>